<evidence type="ECO:0000313" key="1">
    <source>
        <dbReference type="EMBL" id="KAG9242694.1"/>
    </source>
</evidence>
<accession>A0A9P7YZJ6</accession>
<comment type="caution">
    <text evidence="1">The sequence shown here is derived from an EMBL/GenBank/DDBJ whole genome shotgun (WGS) entry which is preliminary data.</text>
</comment>
<sequence length="77" mass="9343">MKLFPCPLWYCLALIQRSLLRCRELLRSYQYAGFYLRKANYRRLSSPNHPTYPNPPDQYYHLHPNLQRRELAQPPAH</sequence>
<keyword evidence="2" id="KW-1185">Reference proteome</keyword>
<evidence type="ECO:0000313" key="2">
    <source>
        <dbReference type="Proteomes" id="UP000887226"/>
    </source>
</evidence>
<name>A0A9P7YZJ6_9HELO</name>
<dbReference type="EMBL" id="MU254047">
    <property type="protein sequence ID" value="KAG9242694.1"/>
    <property type="molecule type" value="Genomic_DNA"/>
</dbReference>
<reference evidence="1" key="1">
    <citation type="journal article" date="2021" name="IMA Fungus">
        <title>Genomic characterization of three marine fungi, including Emericellopsis atlantica sp. nov. with signatures of a generalist lifestyle and marine biomass degradation.</title>
        <authorList>
            <person name="Hagestad O.C."/>
            <person name="Hou L."/>
            <person name="Andersen J.H."/>
            <person name="Hansen E.H."/>
            <person name="Altermark B."/>
            <person name="Li C."/>
            <person name="Kuhnert E."/>
            <person name="Cox R.J."/>
            <person name="Crous P.W."/>
            <person name="Spatafora J.W."/>
            <person name="Lail K."/>
            <person name="Amirebrahimi M."/>
            <person name="Lipzen A."/>
            <person name="Pangilinan J."/>
            <person name="Andreopoulos W."/>
            <person name="Hayes R.D."/>
            <person name="Ng V."/>
            <person name="Grigoriev I.V."/>
            <person name="Jackson S.A."/>
            <person name="Sutton T.D.S."/>
            <person name="Dobson A.D.W."/>
            <person name="Rama T."/>
        </authorList>
    </citation>
    <scope>NUCLEOTIDE SEQUENCE</scope>
    <source>
        <strain evidence="1">TRa3180A</strain>
    </source>
</reference>
<gene>
    <name evidence="1" type="ORF">BJ878DRAFT_514269</name>
</gene>
<protein>
    <submittedName>
        <fullName evidence="1">Uncharacterized protein</fullName>
    </submittedName>
</protein>
<dbReference type="Proteomes" id="UP000887226">
    <property type="component" value="Unassembled WGS sequence"/>
</dbReference>
<proteinExistence type="predicted"/>
<organism evidence="1 2">
    <name type="scientific">Calycina marina</name>
    <dbReference type="NCBI Taxonomy" id="1763456"/>
    <lineage>
        <taxon>Eukaryota</taxon>
        <taxon>Fungi</taxon>
        <taxon>Dikarya</taxon>
        <taxon>Ascomycota</taxon>
        <taxon>Pezizomycotina</taxon>
        <taxon>Leotiomycetes</taxon>
        <taxon>Helotiales</taxon>
        <taxon>Pezizellaceae</taxon>
        <taxon>Calycina</taxon>
    </lineage>
</organism>
<dbReference type="AlphaFoldDB" id="A0A9P7YZJ6"/>